<dbReference type="KEGG" id="sphv:F9278_01575"/>
<evidence type="ECO:0000313" key="2">
    <source>
        <dbReference type="Proteomes" id="UP000327294"/>
    </source>
</evidence>
<keyword evidence="2" id="KW-1185">Reference proteome</keyword>
<dbReference type="RefSeq" id="WP_152166635.1">
    <property type="nucleotide sequence ID" value="NZ_CP045096.1"/>
</dbReference>
<gene>
    <name evidence="1" type="ORF">F9278_01575</name>
</gene>
<organism evidence="1 2">
    <name type="scientific">Streptomyces phaeolivaceus</name>
    <dbReference type="NCBI Taxonomy" id="2653200"/>
    <lineage>
        <taxon>Bacteria</taxon>
        <taxon>Bacillati</taxon>
        <taxon>Actinomycetota</taxon>
        <taxon>Actinomycetes</taxon>
        <taxon>Kitasatosporales</taxon>
        <taxon>Streptomycetaceae</taxon>
        <taxon>Streptomyces</taxon>
    </lineage>
</organism>
<sequence length="99" mass="10191">MPSPAASKVSFLPTVWTGSFLSPVRTASSEANGAASFTLQSHAPAGNASVAASYPADPAIGMFRWSAVHPPDTKRTVTRSPCRTVTPATGCRPVTDCAT</sequence>
<dbReference type="AlphaFoldDB" id="A0A5P8JX80"/>
<accession>A0A5P8JX80</accession>
<dbReference type="EMBL" id="CP045096">
    <property type="protein sequence ID" value="QFQ95098.1"/>
    <property type="molecule type" value="Genomic_DNA"/>
</dbReference>
<reference evidence="1 2" key="1">
    <citation type="submission" date="2019-10" db="EMBL/GenBank/DDBJ databases">
        <title>Streptomyces sp. strain GY16 isolated from leaves of Broussonetia papyrifera.</title>
        <authorList>
            <person name="Mo P."/>
        </authorList>
    </citation>
    <scope>NUCLEOTIDE SEQUENCE [LARGE SCALE GENOMIC DNA]</scope>
    <source>
        <strain evidence="1 2">GY16</strain>
    </source>
</reference>
<proteinExistence type="predicted"/>
<evidence type="ECO:0000313" key="1">
    <source>
        <dbReference type="EMBL" id="QFQ95098.1"/>
    </source>
</evidence>
<protein>
    <submittedName>
        <fullName evidence="1">Uncharacterized protein</fullName>
    </submittedName>
</protein>
<name>A0A5P8JX80_9ACTN</name>
<dbReference type="Proteomes" id="UP000327294">
    <property type="component" value="Chromosome"/>
</dbReference>